<proteinExistence type="predicted"/>
<dbReference type="EMBL" id="JAMTCO010000008">
    <property type="protein sequence ID" value="MCP2270966.1"/>
    <property type="molecule type" value="Genomic_DNA"/>
</dbReference>
<organism evidence="2 3">
    <name type="scientific">Actinokineospora diospyrosa</name>
    <dbReference type="NCBI Taxonomy" id="103728"/>
    <lineage>
        <taxon>Bacteria</taxon>
        <taxon>Bacillati</taxon>
        <taxon>Actinomycetota</taxon>
        <taxon>Actinomycetes</taxon>
        <taxon>Pseudonocardiales</taxon>
        <taxon>Pseudonocardiaceae</taxon>
        <taxon>Actinokineospora</taxon>
    </lineage>
</organism>
<evidence type="ECO:0000259" key="1">
    <source>
        <dbReference type="Pfam" id="PF13649"/>
    </source>
</evidence>
<dbReference type="SUPFAM" id="SSF46785">
    <property type="entry name" value="Winged helix' DNA-binding domain"/>
    <property type="match status" value="1"/>
</dbReference>
<gene>
    <name evidence="2" type="ORF">LV75_003478</name>
</gene>
<dbReference type="Gene3D" id="3.40.50.150">
    <property type="entry name" value="Vaccinia Virus protein VP39"/>
    <property type="match status" value="1"/>
</dbReference>
<accession>A0ABT1IEI8</accession>
<dbReference type="InterPro" id="IPR041698">
    <property type="entry name" value="Methyltransf_25"/>
</dbReference>
<evidence type="ECO:0000313" key="2">
    <source>
        <dbReference type="EMBL" id="MCP2270966.1"/>
    </source>
</evidence>
<protein>
    <submittedName>
        <fullName evidence="2">Methyltransferase domain-containing protein</fullName>
    </submittedName>
</protein>
<dbReference type="InterPro" id="IPR036390">
    <property type="entry name" value="WH_DNA-bd_sf"/>
</dbReference>
<dbReference type="Proteomes" id="UP001205185">
    <property type="component" value="Unassembled WGS sequence"/>
</dbReference>
<keyword evidence="2" id="KW-0808">Transferase</keyword>
<dbReference type="GO" id="GO:0008168">
    <property type="term" value="F:methyltransferase activity"/>
    <property type="evidence" value="ECO:0007669"/>
    <property type="project" value="UniProtKB-KW"/>
</dbReference>
<reference evidence="2 3" key="1">
    <citation type="submission" date="2022-06" db="EMBL/GenBank/DDBJ databases">
        <title>Genomic Encyclopedia of Archaeal and Bacterial Type Strains, Phase II (KMG-II): from individual species to whole genera.</title>
        <authorList>
            <person name="Goeker M."/>
        </authorList>
    </citation>
    <scope>NUCLEOTIDE SEQUENCE [LARGE SCALE GENOMIC DNA]</scope>
    <source>
        <strain evidence="2 3">DSM 44255</strain>
    </source>
</reference>
<dbReference type="InterPro" id="IPR029063">
    <property type="entry name" value="SAM-dependent_MTases_sf"/>
</dbReference>
<dbReference type="RefSeq" id="WP_253887926.1">
    <property type="nucleotide sequence ID" value="NZ_BAAAVB010000013.1"/>
</dbReference>
<dbReference type="SUPFAM" id="SSF53335">
    <property type="entry name" value="S-adenosyl-L-methionine-dependent methyltransferases"/>
    <property type="match status" value="1"/>
</dbReference>
<sequence length="336" mass="36598">MTGNSTDHHPARDVAEMFNSAVAAFALSAAWELGALDELRATGDLDAAEFAAGRGLDTAGTLGMFRALAAVRVVERDGTTVTPGARFAEAVRNRSFFHWLARGSSELFREMPSVLVAQNRVGEFYRRDPAAIALACREIDELCYAPTFWAAMGRLDFPVRRVVDLGCGSGGRLIDVLRSHPGSSAVGIDIARPSLEVARKEVAEAGFGDRAGFVEADVLALRPHPDYADVELLLCFMMGHDFWPRDNCVATLRRLREVFPAARRFLLGDATRTVGVPDTELPVFTLGFEVGHDLMGTFIPTIADWESVFAEGGWELVRTNRIGVAVGEVVFELAPR</sequence>
<dbReference type="Gene3D" id="1.10.10.10">
    <property type="entry name" value="Winged helix-like DNA-binding domain superfamily/Winged helix DNA-binding domain"/>
    <property type="match status" value="1"/>
</dbReference>
<dbReference type="GO" id="GO:0032259">
    <property type="term" value="P:methylation"/>
    <property type="evidence" value="ECO:0007669"/>
    <property type="project" value="UniProtKB-KW"/>
</dbReference>
<comment type="caution">
    <text evidence="2">The sequence shown here is derived from an EMBL/GenBank/DDBJ whole genome shotgun (WGS) entry which is preliminary data.</text>
</comment>
<name>A0ABT1IEI8_9PSEU</name>
<keyword evidence="3" id="KW-1185">Reference proteome</keyword>
<feature type="domain" description="Methyltransferase" evidence="1">
    <location>
        <begin position="162"/>
        <end position="258"/>
    </location>
</feature>
<dbReference type="InterPro" id="IPR036388">
    <property type="entry name" value="WH-like_DNA-bd_sf"/>
</dbReference>
<evidence type="ECO:0000313" key="3">
    <source>
        <dbReference type="Proteomes" id="UP001205185"/>
    </source>
</evidence>
<dbReference type="CDD" id="cd02440">
    <property type="entry name" value="AdoMet_MTases"/>
    <property type="match status" value="1"/>
</dbReference>
<dbReference type="Pfam" id="PF13649">
    <property type="entry name" value="Methyltransf_25"/>
    <property type="match status" value="1"/>
</dbReference>
<keyword evidence="2" id="KW-0489">Methyltransferase</keyword>